<comment type="caution">
    <text evidence="1">The sequence shown here is derived from an EMBL/GenBank/DDBJ whole genome shotgun (WGS) entry which is preliminary data.</text>
</comment>
<dbReference type="AlphaFoldDB" id="A0A9P6A3S3"/>
<gene>
    <name evidence="1" type="ORF">BDN71DRAFT_1388084</name>
</gene>
<evidence type="ECO:0000313" key="2">
    <source>
        <dbReference type="Proteomes" id="UP000807025"/>
    </source>
</evidence>
<reference evidence="1" key="1">
    <citation type="submission" date="2020-11" db="EMBL/GenBank/DDBJ databases">
        <authorList>
            <consortium name="DOE Joint Genome Institute"/>
            <person name="Ahrendt S."/>
            <person name="Riley R."/>
            <person name="Andreopoulos W."/>
            <person name="Labutti K."/>
            <person name="Pangilinan J."/>
            <person name="Ruiz-Duenas F.J."/>
            <person name="Barrasa J.M."/>
            <person name="Sanchez-Garcia M."/>
            <person name="Camarero S."/>
            <person name="Miyauchi S."/>
            <person name="Serrano A."/>
            <person name="Linde D."/>
            <person name="Babiker R."/>
            <person name="Drula E."/>
            <person name="Ayuso-Fernandez I."/>
            <person name="Pacheco R."/>
            <person name="Padilla G."/>
            <person name="Ferreira P."/>
            <person name="Barriuso J."/>
            <person name="Kellner H."/>
            <person name="Castanera R."/>
            <person name="Alfaro M."/>
            <person name="Ramirez L."/>
            <person name="Pisabarro A.G."/>
            <person name="Kuo A."/>
            <person name="Tritt A."/>
            <person name="Lipzen A."/>
            <person name="He G."/>
            <person name="Yan M."/>
            <person name="Ng V."/>
            <person name="Cullen D."/>
            <person name="Martin F."/>
            <person name="Rosso M.-N."/>
            <person name="Henrissat B."/>
            <person name="Hibbett D."/>
            <person name="Martinez A.T."/>
            <person name="Grigoriev I.V."/>
        </authorList>
    </citation>
    <scope>NUCLEOTIDE SEQUENCE</scope>
    <source>
        <strain evidence="1">ATCC 90797</strain>
    </source>
</reference>
<feature type="non-terminal residue" evidence="1">
    <location>
        <position position="1"/>
    </location>
</feature>
<proteinExistence type="predicted"/>
<keyword evidence="2" id="KW-1185">Reference proteome</keyword>
<protein>
    <submittedName>
        <fullName evidence="1">Uncharacterized protein</fullName>
    </submittedName>
</protein>
<organism evidence="1 2">
    <name type="scientific">Pleurotus eryngii</name>
    <name type="common">Boletus of the steppes</name>
    <dbReference type="NCBI Taxonomy" id="5323"/>
    <lineage>
        <taxon>Eukaryota</taxon>
        <taxon>Fungi</taxon>
        <taxon>Dikarya</taxon>
        <taxon>Basidiomycota</taxon>
        <taxon>Agaricomycotina</taxon>
        <taxon>Agaricomycetes</taxon>
        <taxon>Agaricomycetidae</taxon>
        <taxon>Agaricales</taxon>
        <taxon>Pleurotineae</taxon>
        <taxon>Pleurotaceae</taxon>
        <taxon>Pleurotus</taxon>
    </lineage>
</organism>
<sequence>ELKPDDWNALSLLEDWLQAFRDATTGMSATRFPMLLTVHATFRGLQDHIKRVLRSLPDSVSPRMKQSLTNAHMKLAEYYEKFDQSLFYT</sequence>
<dbReference type="EMBL" id="MU154545">
    <property type="protein sequence ID" value="KAF9497279.1"/>
    <property type="molecule type" value="Genomic_DNA"/>
</dbReference>
<dbReference type="OrthoDB" id="1607513at2759"/>
<accession>A0A9P6A3S3</accession>
<name>A0A9P6A3S3_PLEER</name>
<evidence type="ECO:0000313" key="1">
    <source>
        <dbReference type="EMBL" id="KAF9497279.1"/>
    </source>
</evidence>
<dbReference type="Proteomes" id="UP000807025">
    <property type="component" value="Unassembled WGS sequence"/>
</dbReference>